<keyword evidence="2" id="KW-0663">Pyridoxal phosphate</keyword>
<dbReference type="Pfam" id="PF00155">
    <property type="entry name" value="Aminotran_1_2"/>
    <property type="match status" value="1"/>
</dbReference>
<dbReference type="InterPro" id="IPR036388">
    <property type="entry name" value="WH-like_DNA-bd_sf"/>
</dbReference>
<dbReference type="SMART" id="SM00345">
    <property type="entry name" value="HTH_GNTR"/>
    <property type="match status" value="1"/>
</dbReference>
<dbReference type="PANTHER" id="PTHR46577">
    <property type="entry name" value="HTH-TYPE TRANSCRIPTIONAL REGULATORY PROTEIN GABR"/>
    <property type="match status" value="1"/>
</dbReference>
<dbReference type="InterPro" id="IPR000524">
    <property type="entry name" value="Tscrpt_reg_HTH_GntR"/>
</dbReference>
<evidence type="ECO:0000256" key="1">
    <source>
        <dbReference type="ARBA" id="ARBA00005384"/>
    </source>
</evidence>
<dbReference type="InterPro" id="IPR015424">
    <property type="entry name" value="PyrdxlP-dep_Trfase"/>
</dbReference>
<dbReference type="CDD" id="cd07377">
    <property type="entry name" value="WHTH_GntR"/>
    <property type="match status" value="1"/>
</dbReference>
<keyword evidence="8" id="KW-1185">Reference proteome</keyword>
<evidence type="ECO:0000256" key="5">
    <source>
        <dbReference type="ARBA" id="ARBA00023163"/>
    </source>
</evidence>
<evidence type="ECO:0000313" key="8">
    <source>
        <dbReference type="Proteomes" id="UP000717981"/>
    </source>
</evidence>
<dbReference type="OrthoDB" id="9808770at2"/>
<dbReference type="AlphaFoldDB" id="A0A921NX36"/>
<reference evidence="7" key="1">
    <citation type="submission" date="2017-10" db="EMBL/GenBank/DDBJ databases">
        <title>Whole genome sequencing of members of genus Pseudoxanthomonas.</title>
        <authorList>
            <person name="Kumar S."/>
            <person name="Bansal K."/>
            <person name="Kaur A."/>
            <person name="Patil P."/>
            <person name="Sharma S."/>
            <person name="Patil P.B."/>
        </authorList>
    </citation>
    <scope>NUCLEOTIDE SEQUENCE</scope>
    <source>
        <strain evidence="7">DSM 22914</strain>
    </source>
</reference>
<organism evidence="7 8">
    <name type="scientific">Pseudoxanthomonas taiwanensis</name>
    <dbReference type="NCBI Taxonomy" id="176598"/>
    <lineage>
        <taxon>Bacteria</taxon>
        <taxon>Pseudomonadati</taxon>
        <taxon>Pseudomonadota</taxon>
        <taxon>Gammaproteobacteria</taxon>
        <taxon>Lysobacterales</taxon>
        <taxon>Lysobacteraceae</taxon>
        <taxon>Pseudoxanthomonas</taxon>
    </lineage>
</organism>
<dbReference type="GO" id="GO:0030170">
    <property type="term" value="F:pyridoxal phosphate binding"/>
    <property type="evidence" value="ECO:0007669"/>
    <property type="project" value="InterPro"/>
</dbReference>
<dbReference type="InterPro" id="IPR004839">
    <property type="entry name" value="Aminotransferase_I/II_large"/>
</dbReference>
<evidence type="ECO:0000313" key="7">
    <source>
        <dbReference type="EMBL" id="KAF1688341.1"/>
    </source>
</evidence>
<evidence type="ECO:0000256" key="3">
    <source>
        <dbReference type="ARBA" id="ARBA00023015"/>
    </source>
</evidence>
<comment type="caution">
    <text evidence="7">The sequence shown here is derived from an EMBL/GenBank/DDBJ whole genome shotgun (WGS) entry which is preliminary data.</text>
</comment>
<dbReference type="CDD" id="cd00609">
    <property type="entry name" value="AAT_like"/>
    <property type="match status" value="1"/>
</dbReference>
<dbReference type="Gene3D" id="3.40.640.10">
    <property type="entry name" value="Type I PLP-dependent aspartate aminotransferase-like (Major domain)"/>
    <property type="match status" value="1"/>
</dbReference>
<keyword evidence="4" id="KW-0238">DNA-binding</keyword>
<dbReference type="GO" id="GO:0003700">
    <property type="term" value="F:DNA-binding transcription factor activity"/>
    <property type="evidence" value="ECO:0007669"/>
    <property type="project" value="InterPro"/>
</dbReference>
<dbReference type="Gene3D" id="1.10.10.10">
    <property type="entry name" value="Winged helix-like DNA-binding domain superfamily/Winged helix DNA-binding domain"/>
    <property type="match status" value="1"/>
</dbReference>
<dbReference type="Proteomes" id="UP000717981">
    <property type="component" value="Unassembled WGS sequence"/>
</dbReference>
<dbReference type="InterPro" id="IPR051446">
    <property type="entry name" value="HTH_trans_reg/aminotransferase"/>
</dbReference>
<sequence length="478" mass="52402">MYLELDGNGPLHVQLTRALKDVVLEGRLARGARLPPTRQLARELGVSRNTVLAAYEQLPVEGFIEGRVGSGSYVARPLRTLDGGTAAAAPVPPQSEFARRARVFHDHARIPGRTVPGVRYAFQYGVPMANPALTTVWARELAHAAVYTPPGYPPAQGLPALREAVCDYLARRRGVVACPDDVFIVAGTQQALALAARVLLDPGDVVALEEPHYNALREVMQIHGARLHTVTVDREGLCCHALPCPPPKLVRVAPSHQFPTGAVMSLPRRMTLLDYARRHGCWVLEDDYDGEFRYDGRPLAALRSLDRHGRVLYVGTFSKVVFPALRLGYLVVPPGLRTDFLNAKWQDDFGSPTIEQAALARFIANGGFERHLRRAARALRDRRQVLLEGMRAGAGDRLEIEDSHAGMHLLAWLRGRDRAAGEALVAHARARGLALYPVTPYYLDPPDRAGLLLGFASLTTAEIREAVALLVRCLEEAG</sequence>
<dbReference type="PRINTS" id="PR00035">
    <property type="entry name" value="HTHGNTR"/>
</dbReference>
<dbReference type="EMBL" id="PDWK01000053">
    <property type="protein sequence ID" value="KAF1688341.1"/>
    <property type="molecule type" value="Genomic_DNA"/>
</dbReference>
<dbReference type="RefSeq" id="WP_162124953.1">
    <property type="nucleotide sequence ID" value="NZ_PDWK01000053.1"/>
</dbReference>
<dbReference type="SUPFAM" id="SSF46785">
    <property type="entry name" value="Winged helix' DNA-binding domain"/>
    <property type="match status" value="1"/>
</dbReference>
<name>A0A921NX36_9GAMM</name>
<comment type="similarity">
    <text evidence="1">In the C-terminal section; belongs to the class-I pyridoxal-phosphate-dependent aminotransferase family.</text>
</comment>
<gene>
    <name evidence="7" type="ORF">CR938_10435</name>
</gene>
<accession>A0A921NX36</accession>
<feature type="domain" description="HTH gntR-type" evidence="6">
    <location>
        <begin position="9"/>
        <end position="77"/>
    </location>
</feature>
<evidence type="ECO:0000256" key="2">
    <source>
        <dbReference type="ARBA" id="ARBA00022898"/>
    </source>
</evidence>
<dbReference type="PROSITE" id="PS50949">
    <property type="entry name" value="HTH_GNTR"/>
    <property type="match status" value="1"/>
</dbReference>
<dbReference type="SUPFAM" id="SSF53383">
    <property type="entry name" value="PLP-dependent transferases"/>
    <property type="match status" value="1"/>
</dbReference>
<keyword evidence="5" id="KW-0804">Transcription</keyword>
<dbReference type="GO" id="GO:0003677">
    <property type="term" value="F:DNA binding"/>
    <property type="evidence" value="ECO:0007669"/>
    <property type="project" value="UniProtKB-KW"/>
</dbReference>
<dbReference type="PANTHER" id="PTHR46577:SF1">
    <property type="entry name" value="HTH-TYPE TRANSCRIPTIONAL REGULATORY PROTEIN GABR"/>
    <property type="match status" value="1"/>
</dbReference>
<evidence type="ECO:0000256" key="4">
    <source>
        <dbReference type="ARBA" id="ARBA00023125"/>
    </source>
</evidence>
<protein>
    <submittedName>
        <fullName evidence="7">Transcriptional regulator</fullName>
    </submittedName>
</protein>
<dbReference type="Pfam" id="PF00392">
    <property type="entry name" value="GntR"/>
    <property type="match status" value="1"/>
</dbReference>
<dbReference type="InterPro" id="IPR036390">
    <property type="entry name" value="WH_DNA-bd_sf"/>
</dbReference>
<evidence type="ECO:0000259" key="6">
    <source>
        <dbReference type="PROSITE" id="PS50949"/>
    </source>
</evidence>
<keyword evidence="3" id="KW-0805">Transcription regulation</keyword>
<proteinExistence type="inferred from homology"/>
<dbReference type="InterPro" id="IPR015421">
    <property type="entry name" value="PyrdxlP-dep_Trfase_major"/>
</dbReference>